<dbReference type="Pfam" id="PF03071">
    <property type="entry name" value="GNT-I"/>
    <property type="match status" value="1"/>
</dbReference>
<keyword evidence="12" id="KW-0472">Membrane</keyword>
<dbReference type="SUPFAM" id="SSF53448">
    <property type="entry name" value="Nucleotide-diphospho-sugar transferases"/>
    <property type="match status" value="1"/>
</dbReference>
<dbReference type="EMBL" id="JACGCM010002050">
    <property type="protein sequence ID" value="KAF6145573.1"/>
    <property type="molecule type" value="Genomic_DNA"/>
</dbReference>
<keyword evidence="6" id="KW-0812">Transmembrane</keyword>
<dbReference type="GO" id="GO:0030145">
    <property type="term" value="F:manganese ion binding"/>
    <property type="evidence" value="ECO:0007669"/>
    <property type="project" value="UniProtKB-UniRule"/>
</dbReference>
<evidence type="ECO:0000256" key="6">
    <source>
        <dbReference type="ARBA" id="ARBA00022692"/>
    </source>
</evidence>
<evidence type="ECO:0000256" key="13">
    <source>
        <dbReference type="ARBA" id="ARBA00023211"/>
    </source>
</evidence>
<dbReference type="GO" id="GO:0003918">
    <property type="term" value="F:DNA topoisomerase type II (double strand cut, ATP-hydrolyzing) activity"/>
    <property type="evidence" value="ECO:0007669"/>
    <property type="project" value="UniProtKB-EC"/>
</dbReference>
<evidence type="ECO:0000256" key="14">
    <source>
        <dbReference type="ARBA" id="ARBA00038949"/>
    </source>
</evidence>
<evidence type="ECO:0000256" key="8">
    <source>
        <dbReference type="ARBA" id="ARBA00022968"/>
    </source>
</evidence>
<comment type="similarity">
    <text evidence="3 18">Belongs to the glycosyltransferase 13 family.</text>
</comment>
<accession>A0A7J7LSE8</accession>
<evidence type="ECO:0000313" key="21">
    <source>
        <dbReference type="Proteomes" id="UP000541444"/>
    </source>
</evidence>
<comment type="pathway">
    <text evidence="2 18">Protein modification; protein glycosylation.</text>
</comment>
<evidence type="ECO:0000256" key="11">
    <source>
        <dbReference type="ARBA" id="ARBA00023125"/>
    </source>
</evidence>
<keyword evidence="21" id="KW-1185">Reference proteome</keyword>
<name>A0A7J7LSE8_9MAGN</name>
<dbReference type="PROSITE" id="PS52040">
    <property type="entry name" value="TOPO_IIA"/>
    <property type="match status" value="1"/>
</dbReference>
<feature type="domain" description="Topo IIA-type catalytic" evidence="19">
    <location>
        <begin position="1"/>
        <end position="85"/>
    </location>
</feature>
<sequence length="334" mass="38795">MAQDFVGSNNIYLLLPNGQFGNRHQGGKDHASVRYVYTCLSLITRFLYPKDDDCLLDYLSEDGQSIGPTWYMPTIPMVLVNSSEGYDLIIALSAAFIYIQIWLFRTQFCYADRLALKGAQNVVNKLEVPVAAVVVMACNRLNYLERIIESILKYQCSVASKFLLLISQDGPNENLKHKALSYNQITYMQHMDFELVQTERPGELIAYYKIASHYKWVLDRLFYKHNFTRVIILEDDMESSPDFFDYFEAAATLMDKDRTIMAVSSGNDNGQKQFAHYLKGLYRSDLFPGLGWMLTKVTWDELSLKWPKAYWDDVLRLKENHKDRQFIHLEVCRT</sequence>
<keyword evidence="17" id="KW-0413">Isomerase</keyword>
<keyword evidence="13 18" id="KW-0464">Manganese</keyword>
<keyword evidence="17" id="KW-0799">Topoisomerase</keyword>
<evidence type="ECO:0000313" key="20">
    <source>
        <dbReference type="EMBL" id="KAF6145573.1"/>
    </source>
</evidence>
<evidence type="ECO:0000256" key="9">
    <source>
        <dbReference type="ARBA" id="ARBA00022989"/>
    </source>
</evidence>
<keyword evidence="5" id="KW-0808">Transferase</keyword>
<feature type="active site" description="O-(5'-phospho-DNA)-tyrosine intermediate" evidence="17">
    <location>
        <position position="35"/>
    </location>
</feature>
<keyword evidence="11 17" id="KW-0238">DNA-binding</keyword>
<dbReference type="UniPathway" id="UPA00378"/>
<dbReference type="OrthoDB" id="440755at2759"/>
<dbReference type="InterPro" id="IPR052261">
    <property type="entry name" value="Glycosyltransferase_13"/>
</dbReference>
<dbReference type="PANTHER" id="PTHR10468">
    <property type="entry name" value="PROTEIN O-LINKED-MANNOSE BETA-1,2-N-ACETYLGLUCOSAMINYLTRANSFERASE 1/ALPHA-1,3-MANNOSYL-GLYCOPROTEIN 2-BETA-N-ACETYLGLUCOSAMINYLTRANSFERASE"/>
    <property type="match status" value="1"/>
</dbReference>
<dbReference type="SUPFAM" id="SSF56719">
    <property type="entry name" value="Type II DNA topoisomerase"/>
    <property type="match status" value="1"/>
</dbReference>
<evidence type="ECO:0000256" key="10">
    <source>
        <dbReference type="ARBA" id="ARBA00023034"/>
    </source>
</evidence>
<evidence type="ECO:0000256" key="18">
    <source>
        <dbReference type="RuleBase" id="RU368119"/>
    </source>
</evidence>
<dbReference type="FunFam" id="3.90.550.10:FF:000090">
    <property type="entry name" value="Alpha-1,3-mannosyl-glycoprotein 2-beta-N-acetylglucosaminyltransferase"/>
    <property type="match status" value="1"/>
</dbReference>
<keyword evidence="4 18" id="KW-0328">Glycosyltransferase</keyword>
<proteinExistence type="inferred from homology"/>
<evidence type="ECO:0000256" key="16">
    <source>
        <dbReference type="ARBA" id="ARBA00049421"/>
    </source>
</evidence>
<evidence type="ECO:0000256" key="4">
    <source>
        <dbReference type="ARBA" id="ARBA00022676"/>
    </source>
</evidence>
<dbReference type="GO" id="GO:0000139">
    <property type="term" value="C:Golgi membrane"/>
    <property type="evidence" value="ECO:0007669"/>
    <property type="project" value="UniProtKB-SubCell"/>
</dbReference>
<dbReference type="Pfam" id="PF00521">
    <property type="entry name" value="DNA_topoisoIV"/>
    <property type="match status" value="1"/>
</dbReference>
<dbReference type="GO" id="GO:0003827">
    <property type="term" value="F:alpha-1,3-mannosylglycoprotein 2-beta-N-acetylglucosaminyltransferase activity"/>
    <property type="evidence" value="ECO:0007669"/>
    <property type="project" value="UniProtKB-UniRule"/>
</dbReference>
<dbReference type="SMART" id="SM00434">
    <property type="entry name" value="TOP4c"/>
    <property type="match status" value="1"/>
</dbReference>
<evidence type="ECO:0000256" key="15">
    <source>
        <dbReference type="ARBA" id="ARBA00041712"/>
    </source>
</evidence>
<evidence type="ECO:0000256" key="17">
    <source>
        <dbReference type="PROSITE-ProRule" id="PRU01384"/>
    </source>
</evidence>
<organism evidence="20 21">
    <name type="scientific">Kingdonia uniflora</name>
    <dbReference type="NCBI Taxonomy" id="39325"/>
    <lineage>
        <taxon>Eukaryota</taxon>
        <taxon>Viridiplantae</taxon>
        <taxon>Streptophyta</taxon>
        <taxon>Embryophyta</taxon>
        <taxon>Tracheophyta</taxon>
        <taxon>Spermatophyta</taxon>
        <taxon>Magnoliopsida</taxon>
        <taxon>Ranunculales</taxon>
        <taxon>Circaeasteraceae</taxon>
        <taxon>Kingdonia</taxon>
    </lineage>
</organism>
<dbReference type="GO" id="GO:0005524">
    <property type="term" value="F:ATP binding"/>
    <property type="evidence" value="ECO:0007669"/>
    <property type="project" value="InterPro"/>
</dbReference>
<comment type="function">
    <text evidence="18">Initiates complex N-linked carbohydrate formation. Essential for the conversion of high-mannose to hybrid and complex N-glycans.</text>
</comment>
<dbReference type="Proteomes" id="UP000541444">
    <property type="component" value="Unassembled WGS sequence"/>
</dbReference>
<dbReference type="InterPro" id="IPR029044">
    <property type="entry name" value="Nucleotide-diphossugar_trans"/>
</dbReference>
<dbReference type="AlphaFoldDB" id="A0A7J7LSE8"/>
<dbReference type="Gene3D" id="3.90.550.10">
    <property type="entry name" value="Spore Coat Polysaccharide Biosynthesis Protein SpsA, Chain A"/>
    <property type="match status" value="1"/>
</dbReference>
<evidence type="ECO:0000256" key="2">
    <source>
        <dbReference type="ARBA" id="ARBA00004922"/>
    </source>
</evidence>
<comment type="subcellular location">
    <subcellularLocation>
        <location evidence="1 18">Golgi apparatus membrane</location>
        <topology evidence="1 18">Single-pass type II membrane protein</topology>
    </subcellularLocation>
</comment>
<dbReference type="EC" id="2.4.1.101" evidence="14 18"/>
<comment type="catalytic activity">
    <reaction evidence="17">
        <text>ATP-dependent breakage, passage and rejoining of double-stranded DNA.</text>
        <dbReference type="EC" id="5.6.2.2"/>
    </reaction>
</comment>
<keyword evidence="9" id="KW-1133">Transmembrane helix</keyword>
<dbReference type="Gene3D" id="3.90.199.10">
    <property type="entry name" value="Topoisomerase II, domain 5"/>
    <property type="match status" value="1"/>
</dbReference>
<dbReference type="GO" id="GO:0003677">
    <property type="term" value="F:DNA binding"/>
    <property type="evidence" value="ECO:0007669"/>
    <property type="project" value="UniProtKB-UniRule"/>
</dbReference>
<comment type="cofactor">
    <cofactor evidence="18">
        <name>Mn(2+)</name>
        <dbReference type="ChEBI" id="CHEBI:29035"/>
    </cofactor>
    <text evidence="18">The cofactor is mostly bound to the substrate.</text>
</comment>
<keyword evidence="8 18" id="KW-0735">Signal-anchor</keyword>
<dbReference type="PRINTS" id="PR01158">
    <property type="entry name" value="TOPISMRASEII"/>
</dbReference>
<keyword evidence="10 18" id="KW-0333">Golgi apparatus</keyword>
<evidence type="ECO:0000256" key="12">
    <source>
        <dbReference type="ARBA" id="ARBA00023136"/>
    </source>
</evidence>
<protein>
    <recommendedName>
        <fullName evidence="14 18">Alpha-1,3-mannosyl-glycoprotein 2-beta-N-acetylglucosaminyltransferase</fullName>
        <shortName evidence="18">GNT-I</shortName>
        <shortName evidence="18">GlcNAc-T I</shortName>
        <ecNumber evidence="14 18">2.4.1.101</ecNumber>
    </recommendedName>
    <alternativeName>
        <fullName evidence="15 18">N-glycosyl-oligosaccharide-glycoprotein N-acetylglucosaminyltransferase I</fullName>
    </alternativeName>
</protein>
<reference evidence="20 21" key="1">
    <citation type="journal article" date="2020" name="IScience">
        <title>Genome Sequencing of the Endangered Kingdonia uniflora (Circaeasteraceae, Ranunculales) Reveals Potential Mechanisms of Evolutionary Specialization.</title>
        <authorList>
            <person name="Sun Y."/>
            <person name="Deng T."/>
            <person name="Zhang A."/>
            <person name="Moore M.J."/>
            <person name="Landis J.B."/>
            <person name="Lin N."/>
            <person name="Zhang H."/>
            <person name="Zhang X."/>
            <person name="Huang J."/>
            <person name="Zhang X."/>
            <person name="Sun H."/>
            <person name="Wang H."/>
        </authorList>
    </citation>
    <scope>NUCLEOTIDE SEQUENCE [LARGE SCALE GENOMIC DNA]</scope>
    <source>
        <strain evidence="20">TB1705</strain>
        <tissue evidence="20">Leaf</tissue>
    </source>
</reference>
<dbReference type="InterPro" id="IPR013758">
    <property type="entry name" value="Topo_IIA_A/C_ab"/>
</dbReference>
<keyword evidence="7 18" id="KW-0479">Metal-binding</keyword>
<comment type="catalytic activity">
    <reaction evidence="16 18">
        <text>N(4)-(alpha-D-Man-(1-&gt;3)-[alpha-D-Man-(1-&gt;3)-[alpha-D-Man-(1-&gt;6)]-alpha-D-Man-(1-&gt;6)]-beta-D-Man-(1-&gt;4)-beta-D-GlcNAc-(1-&gt;4)-beta-D-GlcNAc)-L-asparaginyl-[protein] (N-glucan mannose isomer 5A1,2) + UDP-N-acetyl-alpha-D-glucosamine = N(4)-{beta-D-GlcNAc-(1-&gt;2)-alpha-D-Man-(1-&gt;3)-[alpha-D-Man-(1-&gt;3)-[alpha-D-Man-(1-&gt;6)]-alpha-D-Man-(1-&gt;6)]-beta-D-Man-(1-&gt;4)-beta-D-GlcNAc-(1-&gt;4)-beta-D-GlcNAc}-L-asparaginyl-[protein] + UDP + H(+)</text>
        <dbReference type="Rhea" id="RHEA:11456"/>
        <dbReference type="Rhea" id="RHEA-COMP:14367"/>
        <dbReference type="Rhea" id="RHEA-COMP:14368"/>
        <dbReference type="ChEBI" id="CHEBI:15378"/>
        <dbReference type="ChEBI" id="CHEBI:57705"/>
        <dbReference type="ChEBI" id="CHEBI:58223"/>
        <dbReference type="ChEBI" id="CHEBI:59087"/>
        <dbReference type="ChEBI" id="CHEBI:60625"/>
        <dbReference type="EC" id="2.4.1.101"/>
    </reaction>
</comment>
<evidence type="ECO:0000259" key="19">
    <source>
        <dbReference type="PROSITE" id="PS52040"/>
    </source>
</evidence>
<evidence type="ECO:0000256" key="3">
    <source>
        <dbReference type="ARBA" id="ARBA00006492"/>
    </source>
</evidence>
<dbReference type="InterPro" id="IPR013760">
    <property type="entry name" value="Topo_IIA-like_dom_sf"/>
</dbReference>
<dbReference type="InterPro" id="IPR004139">
    <property type="entry name" value="Glyco_trans_13"/>
</dbReference>
<dbReference type="InterPro" id="IPR001154">
    <property type="entry name" value="TopoII_euk"/>
</dbReference>
<evidence type="ECO:0000256" key="1">
    <source>
        <dbReference type="ARBA" id="ARBA00004323"/>
    </source>
</evidence>
<dbReference type="InterPro" id="IPR002205">
    <property type="entry name" value="Topo_IIA_dom_A"/>
</dbReference>
<dbReference type="GO" id="GO:0006265">
    <property type="term" value="P:DNA topological change"/>
    <property type="evidence" value="ECO:0007669"/>
    <property type="project" value="UniProtKB-UniRule"/>
</dbReference>
<evidence type="ECO:0000256" key="5">
    <source>
        <dbReference type="ARBA" id="ARBA00022679"/>
    </source>
</evidence>
<evidence type="ECO:0000256" key="7">
    <source>
        <dbReference type="ARBA" id="ARBA00022723"/>
    </source>
</evidence>
<comment type="caution">
    <text evidence="20">The sequence shown here is derived from an EMBL/GenBank/DDBJ whole genome shotgun (WGS) entry which is preliminary data.</text>
</comment>
<gene>
    <name evidence="20" type="ORF">GIB67_037606</name>
</gene>
<dbReference type="PANTHER" id="PTHR10468:SF0">
    <property type="entry name" value="ALPHA-1,3-MANNOSYL-GLYCOPROTEIN 2-BETA-N-ACETYLGLUCOSAMINYLTRANSFERASE"/>
    <property type="match status" value="1"/>
</dbReference>